<keyword evidence="1" id="KW-1133">Transmembrane helix</keyword>
<name>A0A8S5R0J6_9VIRU</name>
<reference evidence="2" key="1">
    <citation type="journal article" date="2021" name="Proc. Natl. Acad. Sci. U.S.A.">
        <title>A Catalog of Tens of Thousands of Viruses from Human Metagenomes Reveals Hidden Associations with Chronic Diseases.</title>
        <authorList>
            <person name="Tisza M.J."/>
            <person name="Buck C.B."/>
        </authorList>
    </citation>
    <scope>NUCLEOTIDE SEQUENCE</scope>
    <source>
        <strain evidence="2">CtPLL24</strain>
    </source>
</reference>
<feature type="transmembrane region" description="Helical" evidence="1">
    <location>
        <begin position="6"/>
        <end position="32"/>
    </location>
</feature>
<keyword evidence="1" id="KW-0812">Transmembrane</keyword>
<accession>A0A8S5R0J6</accession>
<evidence type="ECO:0000256" key="1">
    <source>
        <dbReference type="SAM" id="Phobius"/>
    </source>
</evidence>
<protein>
    <submittedName>
        <fullName evidence="2">Uncharacterized protein</fullName>
    </submittedName>
</protein>
<dbReference type="EMBL" id="BK015778">
    <property type="protein sequence ID" value="DAE24619.1"/>
    <property type="molecule type" value="Genomic_DNA"/>
</dbReference>
<organism evidence="2">
    <name type="scientific">virus sp. ctPLL24</name>
    <dbReference type="NCBI Taxonomy" id="2826802"/>
    <lineage>
        <taxon>Viruses</taxon>
    </lineage>
</organism>
<keyword evidence="1" id="KW-0472">Membrane</keyword>
<sequence>MGFVMAGVFAACGDTTAAISAFCFPIASLVFVR</sequence>
<proteinExistence type="predicted"/>
<evidence type="ECO:0000313" key="2">
    <source>
        <dbReference type="EMBL" id="DAE24619.1"/>
    </source>
</evidence>